<comment type="catalytic activity">
    <reaction evidence="8 9">
        <text>(R)-4'-phosphopantetheine + ATP + H(+) = 3'-dephospho-CoA + diphosphate</text>
        <dbReference type="Rhea" id="RHEA:19801"/>
        <dbReference type="ChEBI" id="CHEBI:15378"/>
        <dbReference type="ChEBI" id="CHEBI:30616"/>
        <dbReference type="ChEBI" id="CHEBI:33019"/>
        <dbReference type="ChEBI" id="CHEBI:57328"/>
        <dbReference type="ChEBI" id="CHEBI:61723"/>
        <dbReference type="EC" id="2.7.7.3"/>
    </reaction>
</comment>
<keyword evidence="5 9" id="KW-0067">ATP-binding</keyword>
<comment type="cofactor">
    <cofactor evidence="9">
        <name>Mg(2+)</name>
        <dbReference type="ChEBI" id="CHEBI:18420"/>
    </cofactor>
</comment>
<comment type="pathway">
    <text evidence="9">Cofactor biosynthesis; coenzyme A biosynthesis; CoA from (R)-pantothenate: step 4/5.</text>
</comment>
<evidence type="ECO:0000259" key="10">
    <source>
        <dbReference type="Pfam" id="PF01467"/>
    </source>
</evidence>
<evidence type="ECO:0000256" key="1">
    <source>
        <dbReference type="ARBA" id="ARBA00022490"/>
    </source>
</evidence>
<accession>A0A6S6SA17</accession>
<dbReference type="PRINTS" id="PR01020">
    <property type="entry name" value="LPSBIOSNTHSS"/>
</dbReference>
<feature type="binding site" evidence="9">
    <location>
        <position position="10"/>
    </location>
    <ligand>
        <name>substrate</name>
    </ligand>
</feature>
<feature type="binding site" evidence="9">
    <location>
        <position position="77"/>
    </location>
    <ligand>
        <name>substrate</name>
    </ligand>
</feature>
<proteinExistence type="inferred from homology"/>
<dbReference type="HAMAP" id="MF_00151">
    <property type="entry name" value="PPAT_bact"/>
    <property type="match status" value="1"/>
</dbReference>
<evidence type="ECO:0000256" key="8">
    <source>
        <dbReference type="ARBA" id="ARBA00029346"/>
    </source>
</evidence>
<comment type="similarity">
    <text evidence="9">Belongs to the bacterial CoaD family.</text>
</comment>
<evidence type="ECO:0000256" key="5">
    <source>
        <dbReference type="ARBA" id="ARBA00022840"/>
    </source>
</evidence>
<dbReference type="InterPro" id="IPR014729">
    <property type="entry name" value="Rossmann-like_a/b/a_fold"/>
</dbReference>
<dbReference type="EC" id="2.7.7.3" evidence="9"/>
<evidence type="ECO:0000256" key="7">
    <source>
        <dbReference type="ARBA" id="ARBA00022993"/>
    </source>
</evidence>
<gene>
    <name evidence="9" type="primary">coaD</name>
    <name evidence="11" type="ORF">HELGO_WM32541</name>
</gene>
<dbReference type="GO" id="GO:0005737">
    <property type="term" value="C:cytoplasm"/>
    <property type="evidence" value="ECO:0007669"/>
    <property type="project" value="UniProtKB-SubCell"/>
</dbReference>
<keyword evidence="2 9" id="KW-0808">Transferase</keyword>
<protein>
    <recommendedName>
        <fullName evidence="9">Phosphopantetheine adenylyltransferase</fullName>
        <ecNumber evidence="9">2.7.7.3</ecNumber>
    </recommendedName>
    <alternativeName>
        <fullName evidence="9">Dephospho-CoA pyrophosphorylase</fullName>
    </alternativeName>
    <alternativeName>
        <fullName evidence="9">Pantetheine-phosphate adenylyltransferase</fullName>
        <shortName evidence="9">PPAT</shortName>
    </alternativeName>
</protein>
<dbReference type="Pfam" id="PF01467">
    <property type="entry name" value="CTP_transf_like"/>
    <property type="match status" value="1"/>
</dbReference>
<comment type="subcellular location">
    <subcellularLocation>
        <location evidence="9">Cytoplasm</location>
    </subcellularLocation>
</comment>
<organism evidence="11">
    <name type="scientific">uncultured Thiotrichaceae bacterium</name>
    <dbReference type="NCBI Taxonomy" id="298394"/>
    <lineage>
        <taxon>Bacteria</taxon>
        <taxon>Pseudomonadati</taxon>
        <taxon>Pseudomonadota</taxon>
        <taxon>Gammaproteobacteria</taxon>
        <taxon>Thiotrichales</taxon>
        <taxon>Thiotrichaceae</taxon>
        <taxon>environmental samples</taxon>
    </lineage>
</organism>
<keyword evidence="7 9" id="KW-0173">Coenzyme A biosynthesis</keyword>
<dbReference type="Gene3D" id="3.40.50.620">
    <property type="entry name" value="HUPs"/>
    <property type="match status" value="1"/>
</dbReference>
<dbReference type="InterPro" id="IPR001980">
    <property type="entry name" value="PPAT"/>
</dbReference>
<evidence type="ECO:0000256" key="6">
    <source>
        <dbReference type="ARBA" id="ARBA00022842"/>
    </source>
</evidence>
<dbReference type="UniPathway" id="UPA00241">
    <property type="reaction ID" value="UER00355"/>
</dbReference>
<comment type="subunit">
    <text evidence="9">Homohexamer.</text>
</comment>
<comment type="function">
    <text evidence="9">Reversibly transfers an adenylyl group from ATP to 4'-phosphopantetheine, yielding dephospho-CoA (dPCoA) and pyrophosphate.</text>
</comment>
<feature type="binding site" evidence="9">
    <location>
        <begin position="92"/>
        <end position="94"/>
    </location>
    <ligand>
        <name>ATP</name>
        <dbReference type="ChEBI" id="CHEBI:30616"/>
    </ligand>
</feature>
<sequence>MALTAVYPGTFDPLTNGHLDLIVRARRLWGHIVVGVAANPKKKPLFSLEERVDLIQRTLLENGFDETVEVIGFSGLLVDFAREHDATILIRGMRAVSDFEFEFQLASMNRTLAPDVESVFLMPGESFSFVSSTLVKEVAKLNGDVSRFVSARVLKALKERIAEMPTHDLVQR</sequence>
<dbReference type="PANTHER" id="PTHR21342:SF1">
    <property type="entry name" value="PHOSPHOPANTETHEINE ADENYLYLTRANSFERASE"/>
    <property type="match status" value="1"/>
</dbReference>
<dbReference type="SUPFAM" id="SSF52374">
    <property type="entry name" value="Nucleotidylyl transferase"/>
    <property type="match status" value="1"/>
</dbReference>
<feature type="binding site" evidence="9">
    <location>
        <position position="102"/>
    </location>
    <ligand>
        <name>ATP</name>
        <dbReference type="ChEBI" id="CHEBI:30616"/>
    </ligand>
</feature>
<dbReference type="InterPro" id="IPR004821">
    <property type="entry name" value="Cyt_trans-like"/>
</dbReference>
<dbReference type="NCBIfam" id="TIGR00125">
    <property type="entry name" value="cyt_tran_rel"/>
    <property type="match status" value="1"/>
</dbReference>
<dbReference type="PANTHER" id="PTHR21342">
    <property type="entry name" value="PHOSPHOPANTETHEINE ADENYLYLTRANSFERASE"/>
    <property type="match status" value="1"/>
</dbReference>
<feature type="site" description="Transition state stabilizer" evidence="9">
    <location>
        <position position="18"/>
    </location>
</feature>
<name>A0A6S6SA17_9GAMM</name>
<evidence type="ECO:0000256" key="4">
    <source>
        <dbReference type="ARBA" id="ARBA00022741"/>
    </source>
</evidence>
<dbReference type="EMBL" id="CACVAV010000108">
    <property type="protein sequence ID" value="CAA6806733.1"/>
    <property type="molecule type" value="Genomic_DNA"/>
</dbReference>
<dbReference type="GO" id="GO:0005524">
    <property type="term" value="F:ATP binding"/>
    <property type="evidence" value="ECO:0007669"/>
    <property type="project" value="UniProtKB-KW"/>
</dbReference>
<feature type="binding site" evidence="9">
    <location>
        <position position="42"/>
    </location>
    <ligand>
        <name>substrate</name>
    </ligand>
</feature>
<evidence type="ECO:0000313" key="11">
    <source>
        <dbReference type="EMBL" id="CAA6806733.1"/>
    </source>
</evidence>
<keyword evidence="6 9" id="KW-0460">Magnesium</keyword>
<feature type="domain" description="Cytidyltransferase-like" evidence="10">
    <location>
        <begin position="6"/>
        <end position="137"/>
    </location>
</feature>
<dbReference type="CDD" id="cd02163">
    <property type="entry name" value="PPAT"/>
    <property type="match status" value="1"/>
</dbReference>
<dbReference type="AlphaFoldDB" id="A0A6S6SA17"/>
<keyword evidence="3 9" id="KW-0548">Nucleotidyltransferase</keyword>
<keyword evidence="4 9" id="KW-0547">Nucleotide-binding</keyword>
<feature type="binding site" evidence="9">
    <location>
        <begin position="10"/>
        <end position="11"/>
    </location>
    <ligand>
        <name>ATP</name>
        <dbReference type="ChEBI" id="CHEBI:30616"/>
    </ligand>
</feature>
<evidence type="ECO:0000256" key="2">
    <source>
        <dbReference type="ARBA" id="ARBA00022679"/>
    </source>
</evidence>
<reference evidence="11" key="1">
    <citation type="submission" date="2020-01" db="EMBL/GenBank/DDBJ databases">
        <authorList>
            <person name="Meier V. D."/>
            <person name="Meier V D."/>
        </authorList>
    </citation>
    <scope>NUCLEOTIDE SEQUENCE</scope>
    <source>
        <strain evidence="11">HLG_WM_MAG_08</strain>
    </source>
</reference>
<dbReference type="GO" id="GO:0004595">
    <property type="term" value="F:pantetheine-phosphate adenylyltransferase activity"/>
    <property type="evidence" value="ECO:0007669"/>
    <property type="project" value="UniProtKB-UniRule"/>
</dbReference>
<keyword evidence="1 9" id="KW-0963">Cytoplasm</keyword>
<evidence type="ECO:0000256" key="3">
    <source>
        <dbReference type="ARBA" id="ARBA00022695"/>
    </source>
</evidence>
<feature type="binding site" evidence="9">
    <location>
        <position position="91"/>
    </location>
    <ligand>
        <name>substrate</name>
    </ligand>
</feature>
<evidence type="ECO:0000256" key="9">
    <source>
        <dbReference type="HAMAP-Rule" id="MF_00151"/>
    </source>
</evidence>
<dbReference type="GO" id="GO:0015937">
    <property type="term" value="P:coenzyme A biosynthetic process"/>
    <property type="evidence" value="ECO:0007669"/>
    <property type="project" value="UniProtKB-UniRule"/>
</dbReference>
<feature type="binding site" evidence="9">
    <location>
        <position position="18"/>
    </location>
    <ligand>
        <name>ATP</name>
        <dbReference type="ChEBI" id="CHEBI:30616"/>
    </ligand>
</feature>
<feature type="binding site" evidence="9">
    <location>
        <begin position="127"/>
        <end position="133"/>
    </location>
    <ligand>
        <name>ATP</name>
        <dbReference type="ChEBI" id="CHEBI:30616"/>
    </ligand>
</feature>
<dbReference type="NCBIfam" id="TIGR01510">
    <property type="entry name" value="coaD_prev_kdtB"/>
    <property type="match status" value="1"/>
</dbReference>